<name>A0ABX6T9M2_9SPHN</name>
<dbReference type="RefSeq" id="WP_187708659.1">
    <property type="nucleotide sequence ID" value="NZ_CP060782.1"/>
</dbReference>
<evidence type="ECO:0000313" key="1">
    <source>
        <dbReference type="EMBL" id="QNP45705.1"/>
    </source>
</evidence>
<dbReference type="EMBL" id="CP060782">
    <property type="protein sequence ID" value="QNP45705.1"/>
    <property type="molecule type" value="Genomic_DNA"/>
</dbReference>
<reference evidence="1 2" key="1">
    <citation type="submission" date="2020-08" db="EMBL/GenBank/DDBJ databases">
        <title>Genome sequence of Sphingomonas sediminicola KACC 15039T.</title>
        <authorList>
            <person name="Hyun D.-W."/>
            <person name="Bae J.-W."/>
        </authorList>
    </citation>
    <scope>NUCLEOTIDE SEQUENCE [LARGE SCALE GENOMIC DNA]</scope>
    <source>
        <strain evidence="1 2">KACC 15039</strain>
    </source>
</reference>
<protein>
    <submittedName>
        <fullName evidence="1">Uncharacterized protein</fullName>
    </submittedName>
</protein>
<dbReference type="Proteomes" id="UP000516105">
    <property type="component" value="Chromosome"/>
</dbReference>
<organism evidence="1 2">
    <name type="scientific">Sphingomonas sediminicola</name>
    <dbReference type="NCBI Taxonomy" id="386874"/>
    <lineage>
        <taxon>Bacteria</taxon>
        <taxon>Pseudomonadati</taxon>
        <taxon>Pseudomonadota</taxon>
        <taxon>Alphaproteobacteria</taxon>
        <taxon>Sphingomonadales</taxon>
        <taxon>Sphingomonadaceae</taxon>
        <taxon>Sphingomonas</taxon>
    </lineage>
</organism>
<accession>A0ABX6T9M2</accession>
<gene>
    <name evidence="1" type="ORF">H9L14_14495</name>
</gene>
<dbReference type="PROSITE" id="PS51257">
    <property type="entry name" value="PROKAR_LIPOPROTEIN"/>
    <property type="match status" value="1"/>
</dbReference>
<keyword evidence="2" id="KW-1185">Reference proteome</keyword>
<evidence type="ECO:0000313" key="2">
    <source>
        <dbReference type="Proteomes" id="UP000516105"/>
    </source>
</evidence>
<proteinExistence type="predicted"/>
<sequence>MRAQLLTVMVLAVIVAGCGKPQPEQPTKSISVRSEQQNALHKLSEPTLKVALRRAIYDSGKKCNTITKAGYVQEYGNLSMWTASCAGDRSFAIFVGPDGSVQVRDCKETEQLKLPACTIREPEKKPAAG</sequence>